<evidence type="ECO:0000313" key="1">
    <source>
        <dbReference type="EMBL" id="CAG8482129.1"/>
    </source>
</evidence>
<proteinExistence type="predicted"/>
<keyword evidence="2" id="KW-1185">Reference proteome</keyword>
<evidence type="ECO:0000313" key="2">
    <source>
        <dbReference type="Proteomes" id="UP000789920"/>
    </source>
</evidence>
<protein>
    <submittedName>
        <fullName evidence="1">27233_t:CDS:1</fullName>
    </submittedName>
</protein>
<sequence length="42" mass="4993">MTDVWTSCTNLGFLAITLHWIDEAWIIKQILLDMILLHERHT</sequence>
<comment type="caution">
    <text evidence="1">The sequence shown here is derived from an EMBL/GenBank/DDBJ whole genome shotgun (WGS) entry which is preliminary data.</text>
</comment>
<name>A0ACA9KM98_9GLOM</name>
<gene>
    <name evidence="1" type="ORF">RPERSI_LOCUS1025</name>
</gene>
<accession>A0ACA9KM98</accession>
<reference evidence="1" key="1">
    <citation type="submission" date="2021-06" db="EMBL/GenBank/DDBJ databases">
        <authorList>
            <person name="Kallberg Y."/>
            <person name="Tangrot J."/>
            <person name="Rosling A."/>
        </authorList>
    </citation>
    <scope>NUCLEOTIDE SEQUENCE</scope>
    <source>
        <strain evidence="1">MA461A</strain>
    </source>
</reference>
<dbReference type="Proteomes" id="UP000789920">
    <property type="component" value="Unassembled WGS sequence"/>
</dbReference>
<organism evidence="1 2">
    <name type="scientific">Racocetra persica</name>
    <dbReference type="NCBI Taxonomy" id="160502"/>
    <lineage>
        <taxon>Eukaryota</taxon>
        <taxon>Fungi</taxon>
        <taxon>Fungi incertae sedis</taxon>
        <taxon>Mucoromycota</taxon>
        <taxon>Glomeromycotina</taxon>
        <taxon>Glomeromycetes</taxon>
        <taxon>Diversisporales</taxon>
        <taxon>Gigasporaceae</taxon>
        <taxon>Racocetra</taxon>
    </lineage>
</organism>
<feature type="non-terminal residue" evidence="1">
    <location>
        <position position="42"/>
    </location>
</feature>
<dbReference type="EMBL" id="CAJVQC010000847">
    <property type="protein sequence ID" value="CAG8482129.1"/>
    <property type="molecule type" value="Genomic_DNA"/>
</dbReference>